<feature type="region of interest" description="Disordered" evidence="1">
    <location>
        <begin position="1"/>
        <end position="59"/>
    </location>
</feature>
<evidence type="ECO:0000313" key="2">
    <source>
        <dbReference type="EMBL" id="WFD39401.1"/>
    </source>
</evidence>
<dbReference type="RefSeq" id="XP_060122298.1">
    <property type="nucleotide sequence ID" value="XM_060266315.1"/>
</dbReference>
<dbReference type="GO" id="GO:0000184">
    <property type="term" value="P:nuclear-transcribed mRNA catabolic process, nonsense-mediated decay"/>
    <property type="evidence" value="ECO:0007669"/>
    <property type="project" value="TreeGrafter"/>
</dbReference>
<evidence type="ECO:0000256" key="1">
    <source>
        <dbReference type="SAM" id="MobiDB-lite"/>
    </source>
</evidence>
<dbReference type="AlphaFoldDB" id="A0AAF0F3X2"/>
<accession>A0AAF0F3X2</accession>
<sequence>MTRTEAKPPVEPRAGHARRGLLYVDPRIVEENTAPRPRRTTPRASVAPPRAQQKRTSGEVHRLNAELQTIEHRLRSIECTDDLCALDLYHDQKLFMNGSLSLLELLQQENRTKHARQLPELHTVLTRTWKVGIELALDQLYDMLAHTDTVATPRPLSHHDLGEDVMSPHCILVEVVECTLCNAYALCACLYEMSTELRVRRACVEWLGDLACRQLAFLQFLHASQGVRRGRSHRRHASVPDEPELAVGRYRVPDEAQLAIQGFDLSRTHGSRSALREEYDAWQTTAYLWYGMATRDTPNEGHLYTSLAQLSSSDELMALYYFCKSLQVVHPSTDARELMQEYFSQAAQKHRTRSDASVAELVVYLHGVLATRTDMDDASHALARLASHFHVQNASEAAMAYSGTRYPHILLETQWMMIGLCTVAALFEFGRADAFVDIRLLAAYRTPSDARLFSEKSLASVTALLERDTVPIHEERPEASACDAALAAGVPPPTAHALGLLVELVQIAAALQHEALHNTVAHINAPTAFLVLVFAALHALALHVHESDAAATLCAILRTHLPWKLLLEFGWTDVFPSDNGADVAEIARHVLPEDWCFKGIAWNTFHATFPDSIPRRGGASAQAATPPTEVPSGKSAFTFSSETNMFGDLGAMARHFASLKTHSYLSAYAQDPDLQQLLRVRHARYLLLLAGLYTELGQKGYT</sequence>
<dbReference type="PANTHER" id="PTHR15696:SF0">
    <property type="entry name" value="TELOMERASE-BINDING PROTEIN EST1A"/>
    <property type="match status" value="1"/>
</dbReference>
<protein>
    <recommendedName>
        <fullName evidence="4">DNA/RNA-binding domain-containing protein</fullName>
    </recommendedName>
</protein>
<organism evidence="2 3">
    <name type="scientific">Malassezia japonica</name>
    <dbReference type="NCBI Taxonomy" id="223818"/>
    <lineage>
        <taxon>Eukaryota</taxon>
        <taxon>Fungi</taxon>
        <taxon>Dikarya</taxon>
        <taxon>Basidiomycota</taxon>
        <taxon>Ustilaginomycotina</taxon>
        <taxon>Malasseziomycetes</taxon>
        <taxon>Malasseziales</taxon>
        <taxon>Malasseziaceae</taxon>
        <taxon>Malassezia</taxon>
    </lineage>
</organism>
<dbReference type="GeneID" id="85226029"/>
<proteinExistence type="predicted"/>
<dbReference type="Proteomes" id="UP001217754">
    <property type="component" value="Chromosome 4"/>
</dbReference>
<dbReference type="SUPFAM" id="SSF48452">
    <property type="entry name" value="TPR-like"/>
    <property type="match status" value="1"/>
</dbReference>
<evidence type="ECO:0000313" key="3">
    <source>
        <dbReference type="Proteomes" id="UP001217754"/>
    </source>
</evidence>
<feature type="compositionally biased region" description="Basic and acidic residues" evidence="1">
    <location>
        <begin position="1"/>
        <end position="14"/>
    </location>
</feature>
<dbReference type="PANTHER" id="PTHR15696">
    <property type="entry name" value="SMG-7 SUPPRESSOR WITH MORPHOLOGICAL EFFECT ON GENITALIA PROTEIN 7"/>
    <property type="match status" value="1"/>
</dbReference>
<feature type="compositionally biased region" description="Low complexity" evidence="1">
    <location>
        <begin position="42"/>
        <end position="51"/>
    </location>
</feature>
<dbReference type="GO" id="GO:0070034">
    <property type="term" value="F:telomerase RNA binding"/>
    <property type="evidence" value="ECO:0007669"/>
    <property type="project" value="TreeGrafter"/>
</dbReference>
<name>A0AAF0F3X2_9BASI</name>
<dbReference type="GO" id="GO:0005697">
    <property type="term" value="C:telomerase holoenzyme complex"/>
    <property type="evidence" value="ECO:0007669"/>
    <property type="project" value="TreeGrafter"/>
</dbReference>
<reference evidence="2" key="1">
    <citation type="submission" date="2023-03" db="EMBL/GenBank/DDBJ databases">
        <title>Mating type loci evolution in Malassezia.</title>
        <authorList>
            <person name="Coelho M.A."/>
        </authorList>
    </citation>
    <scope>NUCLEOTIDE SEQUENCE</scope>
    <source>
        <strain evidence="2">CBS 9431</strain>
    </source>
</reference>
<dbReference type="InterPro" id="IPR045153">
    <property type="entry name" value="Est1/Ebs1-like"/>
</dbReference>
<evidence type="ECO:0008006" key="4">
    <source>
        <dbReference type="Google" id="ProtNLM"/>
    </source>
</evidence>
<dbReference type="EMBL" id="CP119961">
    <property type="protein sequence ID" value="WFD39401.1"/>
    <property type="molecule type" value="Genomic_DNA"/>
</dbReference>
<gene>
    <name evidence="2" type="ORF">MJAP1_002378</name>
</gene>
<dbReference type="GO" id="GO:0042162">
    <property type="term" value="F:telomeric DNA binding"/>
    <property type="evidence" value="ECO:0007669"/>
    <property type="project" value="TreeGrafter"/>
</dbReference>
<dbReference type="Gene3D" id="1.25.40.10">
    <property type="entry name" value="Tetratricopeptide repeat domain"/>
    <property type="match status" value="1"/>
</dbReference>
<dbReference type="InterPro" id="IPR011990">
    <property type="entry name" value="TPR-like_helical_dom_sf"/>
</dbReference>
<keyword evidence="3" id="KW-1185">Reference proteome</keyword>